<protein>
    <submittedName>
        <fullName evidence="1">Uncharacterized protein</fullName>
    </submittedName>
</protein>
<comment type="caution">
    <text evidence="1">The sequence shown here is derived from an EMBL/GenBank/DDBJ whole genome shotgun (WGS) entry which is preliminary data.</text>
</comment>
<evidence type="ECO:0000313" key="1">
    <source>
        <dbReference type="EMBL" id="GAJ18279.1"/>
    </source>
</evidence>
<feature type="non-terminal residue" evidence="1">
    <location>
        <position position="1"/>
    </location>
</feature>
<gene>
    <name evidence="1" type="ORF">S12H4_58261</name>
</gene>
<organism evidence="1">
    <name type="scientific">marine sediment metagenome</name>
    <dbReference type="NCBI Taxonomy" id="412755"/>
    <lineage>
        <taxon>unclassified sequences</taxon>
        <taxon>metagenomes</taxon>
        <taxon>ecological metagenomes</taxon>
    </lineage>
</organism>
<proteinExistence type="predicted"/>
<reference evidence="1" key="1">
    <citation type="journal article" date="2014" name="Front. Microbiol.">
        <title>High frequency of phylogenetically diverse reductive dehalogenase-homologous genes in deep subseafloor sedimentary metagenomes.</title>
        <authorList>
            <person name="Kawai M."/>
            <person name="Futagami T."/>
            <person name="Toyoda A."/>
            <person name="Takaki Y."/>
            <person name="Nishi S."/>
            <person name="Hori S."/>
            <person name="Arai W."/>
            <person name="Tsubouchi T."/>
            <person name="Morono Y."/>
            <person name="Uchiyama I."/>
            <person name="Ito T."/>
            <person name="Fujiyama A."/>
            <person name="Inagaki F."/>
            <person name="Takami H."/>
        </authorList>
    </citation>
    <scope>NUCLEOTIDE SEQUENCE</scope>
    <source>
        <strain evidence="1">Expedition CK06-06</strain>
    </source>
</reference>
<accession>X1UL74</accession>
<dbReference type="AlphaFoldDB" id="X1UL74"/>
<name>X1UL74_9ZZZZ</name>
<sequence>RGGGEGVCPDIVLGFCGDVEDFEITLIHELLHLFRWDEKMVEMKAREIYNHRRLE</sequence>
<dbReference type="EMBL" id="BARW01037808">
    <property type="protein sequence ID" value="GAJ18279.1"/>
    <property type="molecule type" value="Genomic_DNA"/>
</dbReference>